<dbReference type="EMBL" id="KZ805502">
    <property type="protein sequence ID" value="PVH95269.1"/>
    <property type="molecule type" value="Genomic_DNA"/>
</dbReference>
<sequence>MTPPSLSPRQSPPPPPQTTIQSIIPPPPNTAHNPTDDQFTRNITIHALTLTLVTLALALRIYTRARVVKAFGWDDGLLVFSWCVSIAMSACFIAAYREGIGRHVWDVPIETLGRALEVREVFLSET</sequence>
<gene>
    <name evidence="4" type="ORF">DM02DRAFT_618018</name>
</gene>
<dbReference type="OrthoDB" id="4328783at2759"/>
<keyword evidence="5" id="KW-1185">Reference proteome</keyword>
<keyword evidence="2" id="KW-0472">Membrane</keyword>
<feature type="region of interest" description="Disordered" evidence="1">
    <location>
        <begin position="1"/>
        <end position="37"/>
    </location>
</feature>
<feature type="transmembrane region" description="Helical" evidence="2">
    <location>
        <begin position="43"/>
        <end position="63"/>
    </location>
</feature>
<dbReference type="InterPro" id="IPR049326">
    <property type="entry name" value="Rhodopsin_dom_fungi"/>
</dbReference>
<organism evidence="4 5">
    <name type="scientific">Periconia macrospinosa</name>
    <dbReference type="NCBI Taxonomy" id="97972"/>
    <lineage>
        <taxon>Eukaryota</taxon>
        <taxon>Fungi</taxon>
        <taxon>Dikarya</taxon>
        <taxon>Ascomycota</taxon>
        <taxon>Pezizomycotina</taxon>
        <taxon>Dothideomycetes</taxon>
        <taxon>Pleosporomycetidae</taxon>
        <taxon>Pleosporales</taxon>
        <taxon>Massarineae</taxon>
        <taxon>Periconiaceae</taxon>
        <taxon>Periconia</taxon>
    </lineage>
</organism>
<dbReference type="Pfam" id="PF20684">
    <property type="entry name" value="Fung_rhodopsin"/>
    <property type="match status" value="1"/>
</dbReference>
<evidence type="ECO:0000259" key="3">
    <source>
        <dbReference type="Pfam" id="PF20684"/>
    </source>
</evidence>
<evidence type="ECO:0000256" key="2">
    <source>
        <dbReference type="SAM" id="Phobius"/>
    </source>
</evidence>
<name>A0A2V1DDI1_9PLEO</name>
<feature type="transmembrane region" description="Helical" evidence="2">
    <location>
        <begin position="75"/>
        <end position="96"/>
    </location>
</feature>
<protein>
    <recommendedName>
        <fullName evidence="3">Rhodopsin domain-containing protein</fullName>
    </recommendedName>
</protein>
<evidence type="ECO:0000313" key="4">
    <source>
        <dbReference type="EMBL" id="PVH95269.1"/>
    </source>
</evidence>
<dbReference type="Proteomes" id="UP000244855">
    <property type="component" value="Unassembled WGS sequence"/>
</dbReference>
<keyword evidence="2" id="KW-0812">Transmembrane</keyword>
<evidence type="ECO:0000313" key="5">
    <source>
        <dbReference type="Proteomes" id="UP000244855"/>
    </source>
</evidence>
<accession>A0A2V1DDI1</accession>
<keyword evidence="2" id="KW-1133">Transmembrane helix</keyword>
<reference evidence="4 5" key="1">
    <citation type="journal article" date="2018" name="Sci. Rep.">
        <title>Comparative genomics provides insights into the lifestyle and reveals functional heterogeneity of dark septate endophytic fungi.</title>
        <authorList>
            <person name="Knapp D.G."/>
            <person name="Nemeth J.B."/>
            <person name="Barry K."/>
            <person name="Hainaut M."/>
            <person name="Henrissat B."/>
            <person name="Johnson J."/>
            <person name="Kuo A."/>
            <person name="Lim J.H.P."/>
            <person name="Lipzen A."/>
            <person name="Nolan M."/>
            <person name="Ohm R.A."/>
            <person name="Tamas L."/>
            <person name="Grigoriev I.V."/>
            <person name="Spatafora J.W."/>
            <person name="Nagy L.G."/>
            <person name="Kovacs G.M."/>
        </authorList>
    </citation>
    <scope>NUCLEOTIDE SEQUENCE [LARGE SCALE GENOMIC DNA]</scope>
    <source>
        <strain evidence="4 5">DSE2036</strain>
    </source>
</reference>
<proteinExistence type="predicted"/>
<evidence type="ECO:0000256" key="1">
    <source>
        <dbReference type="SAM" id="MobiDB-lite"/>
    </source>
</evidence>
<dbReference type="AlphaFoldDB" id="A0A2V1DDI1"/>
<dbReference type="STRING" id="97972.A0A2V1DDI1"/>
<feature type="compositionally biased region" description="Pro residues" evidence="1">
    <location>
        <begin position="1"/>
        <end position="17"/>
    </location>
</feature>
<feature type="domain" description="Rhodopsin" evidence="3">
    <location>
        <begin position="59"/>
        <end position="123"/>
    </location>
</feature>